<accession>A0A2P4Y0A1</accession>
<keyword evidence="5" id="KW-1185">Reference proteome</keyword>
<evidence type="ECO:0000256" key="1">
    <source>
        <dbReference type="PROSITE-ProRule" id="PRU00047"/>
    </source>
</evidence>
<feature type="region of interest" description="Disordered" evidence="2">
    <location>
        <begin position="145"/>
        <end position="168"/>
    </location>
</feature>
<dbReference type="Proteomes" id="UP000237271">
    <property type="component" value="Unassembled WGS sequence"/>
</dbReference>
<dbReference type="GO" id="GO:0003676">
    <property type="term" value="F:nucleic acid binding"/>
    <property type="evidence" value="ECO:0007669"/>
    <property type="project" value="InterPro"/>
</dbReference>
<proteinExistence type="predicted"/>
<gene>
    <name evidence="4" type="ORF">PHPALM_12212</name>
</gene>
<evidence type="ECO:0000259" key="3">
    <source>
        <dbReference type="PROSITE" id="PS50158"/>
    </source>
</evidence>
<keyword evidence="1" id="KW-0479">Metal-binding</keyword>
<keyword evidence="1" id="KW-0862">Zinc</keyword>
<dbReference type="AlphaFoldDB" id="A0A2P4Y0A1"/>
<protein>
    <recommendedName>
        <fullName evidence="3">CCHC-type domain-containing protein</fullName>
    </recommendedName>
</protein>
<keyword evidence="1" id="KW-0863">Zinc-finger</keyword>
<dbReference type="SUPFAM" id="SSF57756">
    <property type="entry name" value="Retrovirus zinc finger-like domains"/>
    <property type="match status" value="1"/>
</dbReference>
<dbReference type="Pfam" id="PF00098">
    <property type="entry name" value="zf-CCHC"/>
    <property type="match status" value="1"/>
</dbReference>
<feature type="compositionally biased region" description="Polar residues" evidence="2">
    <location>
        <begin position="154"/>
        <end position="168"/>
    </location>
</feature>
<dbReference type="PROSITE" id="PS50158">
    <property type="entry name" value="ZF_CCHC"/>
    <property type="match status" value="1"/>
</dbReference>
<dbReference type="Gene3D" id="4.10.60.10">
    <property type="entry name" value="Zinc finger, CCHC-type"/>
    <property type="match status" value="1"/>
</dbReference>
<dbReference type="GO" id="GO:0008270">
    <property type="term" value="F:zinc ion binding"/>
    <property type="evidence" value="ECO:0007669"/>
    <property type="project" value="UniProtKB-KW"/>
</dbReference>
<sequence>MVPSGGTTGRMLLIPGIDLKDDKEMARDVTPSEQDWANFSNSQEAWNYTWDIPKGRVWNGRYWVSRGDRKRTVTMGERVVSKLTTTPKAEMNAKVWTVRAASCDNVDESDNAKRPIPRQMSELVCYVCETEGHFARQCPNEETKARNDAYLVSRGQSTGKAENESQAP</sequence>
<dbReference type="SMART" id="SM00343">
    <property type="entry name" value="ZnF_C2HC"/>
    <property type="match status" value="1"/>
</dbReference>
<evidence type="ECO:0000313" key="4">
    <source>
        <dbReference type="EMBL" id="POM71243.1"/>
    </source>
</evidence>
<dbReference type="InterPro" id="IPR036875">
    <property type="entry name" value="Znf_CCHC_sf"/>
</dbReference>
<feature type="domain" description="CCHC-type" evidence="3">
    <location>
        <begin position="125"/>
        <end position="140"/>
    </location>
</feature>
<reference evidence="4 5" key="1">
    <citation type="journal article" date="2017" name="Genome Biol. Evol.">
        <title>Phytophthora megakarya and P. palmivora, closely related causal agents of cacao black pod rot, underwent increases in genome sizes and gene numbers by different mechanisms.</title>
        <authorList>
            <person name="Ali S.S."/>
            <person name="Shao J."/>
            <person name="Lary D.J."/>
            <person name="Kronmiller B."/>
            <person name="Shen D."/>
            <person name="Strem M.D."/>
            <person name="Amoako-Attah I."/>
            <person name="Akrofi A.Y."/>
            <person name="Begoude B.A."/>
            <person name="Ten Hoopen G.M."/>
            <person name="Coulibaly K."/>
            <person name="Kebe B.I."/>
            <person name="Melnick R.L."/>
            <person name="Guiltinan M.J."/>
            <person name="Tyler B.M."/>
            <person name="Meinhardt L.W."/>
            <person name="Bailey B.A."/>
        </authorList>
    </citation>
    <scope>NUCLEOTIDE SEQUENCE [LARGE SCALE GENOMIC DNA]</scope>
    <source>
        <strain evidence="5">sbr112.9</strain>
    </source>
</reference>
<comment type="caution">
    <text evidence="4">The sequence shown here is derived from an EMBL/GenBank/DDBJ whole genome shotgun (WGS) entry which is preliminary data.</text>
</comment>
<dbReference type="EMBL" id="NCKW01006559">
    <property type="protein sequence ID" value="POM71243.1"/>
    <property type="molecule type" value="Genomic_DNA"/>
</dbReference>
<dbReference type="InterPro" id="IPR001878">
    <property type="entry name" value="Znf_CCHC"/>
</dbReference>
<organism evidence="4 5">
    <name type="scientific">Phytophthora palmivora</name>
    <dbReference type="NCBI Taxonomy" id="4796"/>
    <lineage>
        <taxon>Eukaryota</taxon>
        <taxon>Sar</taxon>
        <taxon>Stramenopiles</taxon>
        <taxon>Oomycota</taxon>
        <taxon>Peronosporomycetes</taxon>
        <taxon>Peronosporales</taxon>
        <taxon>Peronosporaceae</taxon>
        <taxon>Phytophthora</taxon>
    </lineage>
</organism>
<name>A0A2P4Y0A1_9STRA</name>
<evidence type="ECO:0000256" key="2">
    <source>
        <dbReference type="SAM" id="MobiDB-lite"/>
    </source>
</evidence>
<dbReference type="OrthoDB" id="129824at2759"/>
<evidence type="ECO:0000313" key="5">
    <source>
        <dbReference type="Proteomes" id="UP000237271"/>
    </source>
</evidence>